<dbReference type="Proteomes" id="UP000604046">
    <property type="component" value="Unassembled WGS sequence"/>
</dbReference>
<evidence type="ECO:0000313" key="2">
    <source>
        <dbReference type="Proteomes" id="UP000604046"/>
    </source>
</evidence>
<dbReference type="AlphaFoldDB" id="A0A812MR96"/>
<organism evidence="1 2">
    <name type="scientific">Symbiodinium natans</name>
    <dbReference type="NCBI Taxonomy" id="878477"/>
    <lineage>
        <taxon>Eukaryota</taxon>
        <taxon>Sar</taxon>
        <taxon>Alveolata</taxon>
        <taxon>Dinophyceae</taxon>
        <taxon>Suessiales</taxon>
        <taxon>Symbiodiniaceae</taxon>
        <taxon>Symbiodinium</taxon>
    </lineage>
</organism>
<dbReference type="EMBL" id="CAJNDS010001779">
    <property type="protein sequence ID" value="CAE7278402.1"/>
    <property type="molecule type" value="Genomic_DNA"/>
</dbReference>
<reference evidence="1" key="1">
    <citation type="submission" date="2021-02" db="EMBL/GenBank/DDBJ databases">
        <authorList>
            <person name="Dougan E. K."/>
            <person name="Rhodes N."/>
            <person name="Thang M."/>
            <person name="Chan C."/>
        </authorList>
    </citation>
    <scope>NUCLEOTIDE SEQUENCE</scope>
</reference>
<accession>A0A812MR96</accession>
<name>A0A812MR96_9DINO</name>
<gene>
    <name evidence="1" type="ORF">SNAT2548_LOCUS14761</name>
</gene>
<evidence type="ECO:0000313" key="1">
    <source>
        <dbReference type="EMBL" id="CAE7278402.1"/>
    </source>
</evidence>
<sequence length="590" mass="63196">MQTTGPGAMQGQSQVCYRNARETFKQFGSGSSCVAQGWSIVEDSEQCARAANALGIQCAGKEPNSPWCESEPAPDSNLPEGCYGDAERGLRFNPYVEPDFELQVQSVQDVGYVCVKVMEGEEYDVPRVCAEGQIQAGSTFLFQRKFGKTEAAEMSCAAACFASGGVAFDVVFANTRDSCRCVGSEGAQHPQDDPGRGKKRRYCAKPAKATCEAGEATVAPEDLLFETSWTDAEVCAGACRAAASAASEPSLLAFQVDSTASQSSCQCFHHRAPTVNHHSTKQFCTFDAPPKASLLQTDAETDVTLLQTEEPQGNPQVCYAGQAAGPYLLQRNLNKESQCAEACFTAGGVAFDYTLTLKSDSCRCVGPEGARNPWSNPGRDKRRFCALPQSVSCRLGEVPEFPETVLFSGRFADEAACGAFCWAAGGIDSQTGRVLFDYTTQVRKDSCRCVIPGQEALPRRPGGGRRKLCRFNDVLSPFCGAHGCSVGHDGDCLQFNRGSDVSFQPRFYLRAPAGISKDGTCAYFGDRVVIAASADSGETGCGWYGCKVANVTEEGEMVFQEGGKSPTAFYLRPALAESGSYDDPSRDSPL</sequence>
<protein>
    <submittedName>
        <fullName evidence="1">Uncharacterized protein</fullName>
    </submittedName>
</protein>
<proteinExistence type="predicted"/>
<keyword evidence="2" id="KW-1185">Reference proteome</keyword>
<dbReference type="OrthoDB" id="420913at2759"/>
<comment type="caution">
    <text evidence="1">The sequence shown here is derived from an EMBL/GenBank/DDBJ whole genome shotgun (WGS) entry which is preliminary data.</text>
</comment>